<gene>
    <name evidence="1" type="ORF">SE17_15395</name>
</gene>
<evidence type="ECO:0000313" key="1">
    <source>
        <dbReference type="EMBL" id="KPV52461.1"/>
    </source>
</evidence>
<evidence type="ECO:0000313" key="2">
    <source>
        <dbReference type="Proteomes" id="UP000050509"/>
    </source>
</evidence>
<dbReference type="AlphaFoldDB" id="A0A0N8PSE0"/>
<organism evidence="1 2">
    <name type="scientific">Kouleothrix aurantiaca</name>
    <dbReference type="NCBI Taxonomy" id="186479"/>
    <lineage>
        <taxon>Bacteria</taxon>
        <taxon>Bacillati</taxon>
        <taxon>Chloroflexota</taxon>
        <taxon>Chloroflexia</taxon>
        <taxon>Chloroflexales</taxon>
        <taxon>Roseiflexineae</taxon>
        <taxon>Roseiflexaceae</taxon>
        <taxon>Kouleothrix</taxon>
    </lineage>
</organism>
<comment type="caution">
    <text evidence="1">The sequence shown here is derived from an EMBL/GenBank/DDBJ whole genome shotgun (WGS) entry which is preliminary data.</text>
</comment>
<sequence>MCFPQAWHPWDPQWVCCGFSVVYTGKGDELAWTVEPDLGGWWPGRSPLQPQPEPTFDEQLELIASQMITAEIRAEFPTWCRRWGYAGATAYVARQIANKRIGERWHWPEARSHKGTIEIWRVGHNYPAKPDATMPLIDFVKRFLMEPPPDGEQLRMF</sequence>
<accession>A0A0N8PSE0</accession>
<keyword evidence="2" id="KW-1185">Reference proteome</keyword>
<reference evidence="1 2" key="1">
    <citation type="submission" date="2015-09" db="EMBL/GenBank/DDBJ databases">
        <title>Draft genome sequence of Kouleothrix aurantiaca JCM 19913.</title>
        <authorList>
            <person name="Hemp J."/>
        </authorList>
    </citation>
    <scope>NUCLEOTIDE SEQUENCE [LARGE SCALE GENOMIC DNA]</scope>
    <source>
        <strain evidence="1 2">COM-B</strain>
    </source>
</reference>
<name>A0A0N8PSE0_9CHLR</name>
<proteinExistence type="predicted"/>
<dbReference type="Proteomes" id="UP000050509">
    <property type="component" value="Unassembled WGS sequence"/>
</dbReference>
<protein>
    <submittedName>
        <fullName evidence="1">Uncharacterized protein</fullName>
    </submittedName>
</protein>
<dbReference type="EMBL" id="LJCR01000539">
    <property type="protein sequence ID" value="KPV52461.1"/>
    <property type="molecule type" value="Genomic_DNA"/>
</dbReference>